<evidence type="ECO:0000256" key="2">
    <source>
        <dbReference type="ARBA" id="ARBA00022692"/>
    </source>
</evidence>
<evidence type="ECO:0000313" key="7">
    <source>
        <dbReference type="EMBL" id="BDV32740.1"/>
    </source>
</evidence>
<reference evidence="7 8" key="1">
    <citation type="journal article" date="2023" name="Int. J. Syst. Evol. Microbiol.">
        <title>Methylocystis iwaonis sp. nov., a type II methane-oxidizing bacterium from surface soil of a rice paddy field in Japan, and emended description of the genus Methylocystis (ex Whittenbury et al. 1970) Bowman et al. 1993.</title>
        <authorList>
            <person name="Kaise H."/>
            <person name="Sawadogo J.B."/>
            <person name="Alam M.S."/>
            <person name="Ueno C."/>
            <person name="Dianou D."/>
            <person name="Shinjo R."/>
            <person name="Asakawa S."/>
        </authorList>
    </citation>
    <scope>NUCLEOTIDE SEQUENCE [LARGE SCALE GENOMIC DNA]</scope>
    <source>
        <strain evidence="7 8">SS37A-Re</strain>
    </source>
</reference>
<organism evidence="7 8">
    <name type="scientific">Methylocystis iwaonis</name>
    <dbReference type="NCBI Taxonomy" id="2885079"/>
    <lineage>
        <taxon>Bacteria</taxon>
        <taxon>Pseudomonadati</taxon>
        <taxon>Pseudomonadota</taxon>
        <taxon>Alphaproteobacteria</taxon>
        <taxon>Hyphomicrobiales</taxon>
        <taxon>Methylocystaceae</taxon>
        <taxon>Methylocystis</taxon>
    </lineage>
</organism>
<gene>
    <name evidence="7" type="ORF">SS37A_02690</name>
</gene>
<keyword evidence="3 5" id="KW-1133">Transmembrane helix</keyword>
<name>A0ABM8E425_9HYPH</name>
<comment type="subcellular location">
    <subcellularLocation>
        <location evidence="1">Membrane</location>
        <topology evidence="1">Multi-pass membrane protein</topology>
    </subcellularLocation>
</comment>
<feature type="transmembrane region" description="Helical" evidence="5">
    <location>
        <begin position="85"/>
        <end position="103"/>
    </location>
</feature>
<feature type="domain" description="GtrA/DPMS transmembrane" evidence="6">
    <location>
        <begin position="23"/>
        <end position="133"/>
    </location>
</feature>
<feature type="transmembrane region" description="Helical" evidence="5">
    <location>
        <begin position="54"/>
        <end position="73"/>
    </location>
</feature>
<keyword evidence="2 5" id="KW-0812">Transmembrane</keyword>
<sequence length="149" mass="16578">MAKQHRHIGCAMTLRLAAERSGRYTLIGAFCAAMHNVLLIGGDYLGFHYVQMNMASYSFVTPLGYLLHSAFTFQTPKSIRAFLRYASSIAAGVPLSIGIMAFLCDGLGLPVAIATPIATLVLFVWNYCLAHWTILGQFWRRETWSNLSR</sequence>
<evidence type="ECO:0000259" key="6">
    <source>
        <dbReference type="Pfam" id="PF04138"/>
    </source>
</evidence>
<protein>
    <recommendedName>
        <fullName evidence="6">GtrA/DPMS transmembrane domain-containing protein</fullName>
    </recommendedName>
</protein>
<evidence type="ECO:0000256" key="3">
    <source>
        <dbReference type="ARBA" id="ARBA00022989"/>
    </source>
</evidence>
<evidence type="ECO:0000256" key="1">
    <source>
        <dbReference type="ARBA" id="ARBA00004141"/>
    </source>
</evidence>
<feature type="transmembrane region" description="Helical" evidence="5">
    <location>
        <begin position="109"/>
        <end position="130"/>
    </location>
</feature>
<proteinExistence type="predicted"/>
<dbReference type="RefSeq" id="WP_281929922.1">
    <property type="nucleotide sequence ID" value="NZ_AP027142.1"/>
</dbReference>
<feature type="transmembrane region" description="Helical" evidence="5">
    <location>
        <begin position="21"/>
        <end position="42"/>
    </location>
</feature>
<dbReference type="InterPro" id="IPR007267">
    <property type="entry name" value="GtrA_DPMS_TM"/>
</dbReference>
<evidence type="ECO:0000256" key="5">
    <source>
        <dbReference type="SAM" id="Phobius"/>
    </source>
</evidence>
<keyword evidence="8" id="KW-1185">Reference proteome</keyword>
<dbReference type="Pfam" id="PF04138">
    <property type="entry name" value="GtrA_DPMS_TM"/>
    <property type="match status" value="1"/>
</dbReference>
<accession>A0ABM8E425</accession>
<keyword evidence="4 5" id="KW-0472">Membrane</keyword>
<evidence type="ECO:0000256" key="4">
    <source>
        <dbReference type="ARBA" id="ARBA00023136"/>
    </source>
</evidence>
<evidence type="ECO:0000313" key="8">
    <source>
        <dbReference type="Proteomes" id="UP001317629"/>
    </source>
</evidence>
<dbReference type="Proteomes" id="UP001317629">
    <property type="component" value="Chromosome"/>
</dbReference>
<dbReference type="EMBL" id="AP027142">
    <property type="protein sequence ID" value="BDV32740.1"/>
    <property type="molecule type" value="Genomic_DNA"/>
</dbReference>